<organism evidence="5 6">
    <name type="scientific">Cephus cinctus</name>
    <name type="common">Wheat stem sawfly</name>
    <dbReference type="NCBI Taxonomy" id="211228"/>
    <lineage>
        <taxon>Eukaryota</taxon>
        <taxon>Metazoa</taxon>
        <taxon>Ecdysozoa</taxon>
        <taxon>Arthropoda</taxon>
        <taxon>Hexapoda</taxon>
        <taxon>Insecta</taxon>
        <taxon>Pterygota</taxon>
        <taxon>Neoptera</taxon>
        <taxon>Endopterygota</taxon>
        <taxon>Hymenoptera</taxon>
        <taxon>Cephoidea</taxon>
        <taxon>Cephidae</taxon>
        <taxon>Cephus</taxon>
    </lineage>
</organism>
<dbReference type="GeneID" id="107267858"/>
<feature type="region of interest" description="Disordered" evidence="4">
    <location>
        <begin position="321"/>
        <end position="351"/>
    </location>
</feature>
<feature type="region of interest" description="Disordered" evidence="4">
    <location>
        <begin position="624"/>
        <end position="665"/>
    </location>
</feature>
<feature type="compositionally biased region" description="Polar residues" evidence="4">
    <location>
        <begin position="156"/>
        <end position="171"/>
    </location>
</feature>
<feature type="region of interest" description="Disordered" evidence="4">
    <location>
        <begin position="689"/>
        <end position="729"/>
    </location>
</feature>
<proteinExistence type="inferred from homology"/>
<feature type="compositionally biased region" description="Polar residues" evidence="4">
    <location>
        <begin position="689"/>
        <end position="721"/>
    </location>
</feature>
<feature type="region of interest" description="Disordered" evidence="4">
    <location>
        <begin position="400"/>
        <end position="464"/>
    </location>
</feature>
<dbReference type="PANTHER" id="PTHR19232">
    <property type="entry name" value="CENTROCORTIN FAMILY MEMBER"/>
    <property type="match status" value="1"/>
</dbReference>
<feature type="compositionally biased region" description="Polar residues" evidence="4">
    <location>
        <begin position="648"/>
        <end position="662"/>
    </location>
</feature>
<comment type="similarity">
    <text evidence="1">Belongs to the CDR2 family.</text>
</comment>
<keyword evidence="2 3" id="KW-0175">Coiled coil</keyword>
<feature type="coiled-coil region" evidence="3">
    <location>
        <begin position="37"/>
        <end position="155"/>
    </location>
</feature>
<feature type="compositionally biased region" description="Polar residues" evidence="4">
    <location>
        <begin position="431"/>
        <end position="458"/>
    </location>
</feature>
<feature type="compositionally biased region" description="Polar residues" evidence="4">
    <location>
        <begin position="331"/>
        <end position="343"/>
    </location>
</feature>
<dbReference type="KEGG" id="ccin:107267858"/>
<evidence type="ECO:0000313" key="5">
    <source>
        <dbReference type="Proteomes" id="UP000694920"/>
    </source>
</evidence>
<feature type="compositionally biased region" description="Low complexity" evidence="4">
    <location>
        <begin position="189"/>
        <end position="202"/>
    </location>
</feature>
<dbReference type="Proteomes" id="UP000694920">
    <property type="component" value="Unplaced"/>
</dbReference>
<name>A0AAJ7BWT1_CEPCN</name>
<evidence type="ECO:0000313" key="6">
    <source>
        <dbReference type="RefSeq" id="XP_015595503.1"/>
    </source>
</evidence>
<feature type="coiled-coil region" evidence="3">
    <location>
        <begin position="217"/>
        <end position="282"/>
    </location>
</feature>
<dbReference type="CTD" id="136039910"/>
<dbReference type="AlphaFoldDB" id="A0AAJ7BWT1"/>
<feature type="region of interest" description="Disordered" evidence="4">
    <location>
        <begin position="156"/>
        <end position="203"/>
    </location>
</feature>
<dbReference type="PANTHER" id="PTHR19232:SF7">
    <property type="entry name" value="CENTROCORTIN, ISOFORM A"/>
    <property type="match status" value="1"/>
</dbReference>
<evidence type="ECO:0000256" key="1">
    <source>
        <dbReference type="ARBA" id="ARBA00009019"/>
    </source>
</evidence>
<evidence type="ECO:0000256" key="3">
    <source>
        <dbReference type="SAM" id="Coils"/>
    </source>
</evidence>
<dbReference type="InterPro" id="IPR026079">
    <property type="entry name" value="CDR2"/>
</dbReference>
<gene>
    <name evidence="6" type="primary">LOC107267858</name>
</gene>
<evidence type="ECO:0000256" key="2">
    <source>
        <dbReference type="ARBA" id="ARBA00023054"/>
    </source>
</evidence>
<feature type="region of interest" description="Disordered" evidence="4">
    <location>
        <begin position="520"/>
        <end position="553"/>
    </location>
</feature>
<accession>A0AAJ7BWT1</accession>
<sequence>MSGPSVDIVWDPQAQINSLDCWDYSIEFACLQGPEDLQLAAELGKTLLERNKELENNVKHHQSTIEEQAQEIEYMKKQTAALREVNDSRLKIYEQLEVSIQDLERANHRLALENSGDKKLIKSQCLTIENLEARCEDLQKKFDELTVRYEAFLRQHNSSQSRNTAQSQTTDVWKGSAPQDGSIKKEAASCPVSPSSTSTVDSNVRELASTLAKDEEVTDLLRQLQDAKGQRAREQKRAAELREQLTSLVQENNSLEEQLNAWRNKAQDMKNLQEEINALEEVRQGHLCGRCLRSVDTRTHDELSVMLDHEEDDDISTAESFVNDSHRETESLIQDTSLKTNGENEADDNPYRVLVEKYEALLEVQRHPTSRPKTSVPTPCMSLQEELEMSGEFNFHSVQSEAGSHHENGKINNGTGARRGKPGQGKKPFSATPTDFSEAETSSSGFSDETSNKATQTDGRPGSFLCSIADGEDCKFSIYDDASPIESRFRKTPEYRQLFREIFIVLKRAAEAKDEGEKLPLLDDSTNSVPRVPPVTPAQEEAPSEITTDDNQSVMSSIVSSIVSEPPYRACTPVFDQKKEDDIVKKENISIRDKSTESNTPRIPAGPRRQQLEYLSVNVNVRKKSSAKKNPARKLTYNDRPITPDIVPTTNPRMMHGKSNSAGKRKFRPLTNAEQLETNGVWNGNTIHYYSSKTRDSPVSSRKQSGTGYNRQISEQHNSSYEYKPSAASEGVARLKRLDMSYAEVLRMSNKPKSTSRRN</sequence>
<evidence type="ECO:0000256" key="4">
    <source>
        <dbReference type="SAM" id="MobiDB-lite"/>
    </source>
</evidence>
<protein>
    <submittedName>
        <fullName evidence="6">Cerebellar degeneration-related protein 2 isoform X1</fullName>
    </submittedName>
</protein>
<reference evidence="6" key="1">
    <citation type="submission" date="2025-08" db="UniProtKB">
        <authorList>
            <consortium name="RefSeq"/>
        </authorList>
    </citation>
    <scope>IDENTIFICATION</scope>
</reference>
<dbReference type="RefSeq" id="XP_015595503.1">
    <property type="nucleotide sequence ID" value="XM_015740017.2"/>
</dbReference>
<keyword evidence="5" id="KW-1185">Reference proteome</keyword>